<dbReference type="EMBL" id="GL883207">
    <property type="protein sequence ID" value="EGF97665.1"/>
    <property type="molecule type" value="Genomic_DNA"/>
</dbReference>
<keyword evidence="3" id="KW-1185">Reference proteome</keyword>
<feature type="region of interest" description="Disordered" evidence="1">
    <location>
        <begin position="1"/>
        <end position="142"/>
    </location>
</feature>
<reference evidence="3" key="1">
    <citation type="journal article" date="2011" name="Proc. Natl. Acad. Sci. U.S.A.">
        <title>Obligate biotrophy features unraveled by the genomic analysis of rust fungi.</title>
        <authorList>
            <person name="Duplessis S."/>
            <person name="Cuomo C.A."/>
            <person name="Lin Y.-C."/>
            <person name="Aerts A."/>
            <person name="Tisserant E."/>
            <person name="Veneault-Fourrey C."/>
            <person name="Joly D.L."/>
            <person name="Hacquard S."/>
            <person name="Amselem J."/>
            <person name="Cantarel B.L."/>
            <person name="Chiu R."/>
            <person name="Coutinho P.M."/>
            <person name="Feau N."/>
            <person name="Field M."/>
            <person name="Frey P."/>
            <person name="Gelhaye E."/>
            <person name="Goldberg J."/>
            <person name="Grabherr M.G."/>
            <person name="Kodira C.D."/>
            <person name="Kohler A."/>
            <person name="Kuees U."/>
            <person name="Lindquist E.A."/>
            <person name="Lucas S.M."/>
            <person name="Mago R."/>
            <person name="Mauceli E."/>
            <person name="Morin E."/>
            <person name="Murat C."/>
            <person name="Pangilinan J.L."/>
            <person name="Park R."/>
            <person name="Pearson M."/>
            <person name="Quesneville H."/>
            <person name="Rouhier N."/>
            <person name="Sakthikumar S."/>
            <person name="Salamov A.A."/>
            <person name="Schmutz J."/>
            <person name="Selles B."/>
            <person name="Shapiro H."/>
            <person name="Tanguay P."/>
            <person name="Tuskan G.A."/>
            <person name="Henrissat B."/>
            <person name="Van de Peer Y."/>
            <person name="Rouze P."/>
            <person name="Ellis J.G."/>
            <person name="Dodds P.N."/>
            <person name="Schein J.E."/>
            <person name="Zhong S."/>
            <person name="Hamelin R.C."/>
            <person name="Grigoriev I.V."/>
            <person name="Szabo L.J."/>
            <person name="Martin F."/>
        </authorList>
    </citation>
    <scope>NUCLEOTIDE SEQUENCE [LARGE SCALE GENOMIC DNA]</scope>
    <source>
        <strain evidence="3">98AG31 / pathotype 3-4-7</strain>
    </source>
</reference>
<dbReference type="AlphaFoldDB" id="F4SCF6"/>
<dbReference type="GeneID" id="18925235"/>
<dbReference type="KEGG" id="mlr:MELLADRAFT_114158"/>
<dbReference type="InParanoid" id="F4SCF6"/>
<protein>
    <submittedName>
        <fullName evidence="2">Uncharacterized protein</fullName>
    </submittedName>
</protein>
<dbReference type="RefSeq" id="XP_007419059.1">
    <property type="nucleotide sequence ID" value="XM_007418997.1"/>
</dbReference>
<proteinExistence type="predicted"/>
<accession>F4SCF6</accession>
<organism evidence="3">
    <name type="scientific">Melampsora larici-populina (strain 98AG31 / pathotype 3-4-7)</name>
    <name type="common">Poplar leaf rust fungus</name>
    <dbReference type="NCBI Taxonomy" id="747676"/>
    <lineage>
        <taxon>Eukaryota</taxon>
        <taxon>Fungi</taxon>
        <taxon>Dikarya</taxon>
        <taxon>Basidiomycota</taxon>
        <taxon>Pucciniomycotina</taxon>
        <taxon>Pucciniomycetes</taxon>
        <taxon>Pucciniales</taxon>
        <taxon>Melampsoraceae</taxon>
        <taxon>Melampsora</taxon>
    </lineage>
</organism>
<name>F4SCF6_MELLP</name>
<dbReference type="VEuPathDB" id="FungiDB:MELLADRAFT_114158"/>
<evidence type="ECO:0000313" key="2">
    <source>
        <dbReference type="EMBL" id="EGF97665.1"/>
    </source>
</evidence>
<gene>
    <name evidence="2" type="ORF">MELLADRAFT_114158</name>
</gene>
<feature type="compositionally biased region" description="Basic and acidic residues" evidence="1">
    <location>
        <begin position="89"/>
        <end position="99"/>
    </location>
</feature>
<dbReference type="Proteomes" id="UP000001072">
    <property type="component" value="Unassembled WGS sequence"/>
</dbReference>
<evidence type="ECO:0000313" key="3">
    <source>
        <dbReference type="Proteomes" id="UP000001072"/>
    </source>
</evidence>
<sequence length="205" mass="22891">MPPKLQIKSGVKIPRARRTKLQLAEDLKNGASPEPEHSSDEEMEGHPNSEDDTTDGLDLPHDDLNISNTSRAKKATAEKSKGKHKRSKKDSLTAEERALDSSSDEDDKPTQSTSTQRAAGSRAPISRRALDPLPSIDPSVVRGKELKHPVATAMQIGNEAKLQMLRSAQQADLEARDRDLNWQKERYFLEREDEAKRHALNLQND</sequence>
<dbReference type="OrthoDB" id="10621461at2759"/>
<evidence type="ECO:0000256" key="1">
    <source>
        <dbReference type="SAM" id="MobiDB-lite"/>
    </source>
</evidence>
<dbReference type="HOGENOM" id="CLU_1337783_0_0_1"/>
<feature type="compositionally biased region" description="Basic and acidic residues" evidence="1">
    <location>
        <begin position="23"/>
        <end position="49"/>
    </location>
</feature>